<dbReference type="Gene3D" id="1.10.10.10">
    <property type="entry name" value="Winged helix-like DNA-binding domain superfamily/Winged helix DNA-binding domain"/>
    <property type="match status" value="1"/>
</dbReference>
<dbReference type="GO" id="GO:0000160">
    <property type="term" value="P:phosphorelay signal transduction system"/>
    <property type="evidence" value="ECO:0007669"/>
    <property type="project" value="InterPro"/>
</dbReference>
<evidence type="ECO:0000256" key="2">
    <source>
        <dbReference type="PROSITE-ProRule" id="PRU01091"/>
    </source>
</evidence>
<dbReference type="EMBL" id="JACZHT010000008">
    <property type="protein sequence ID" value="MBE1237923.1"/>
    <property type="molecule type" value="Genomic_DNA"/>
</dbReference>
<feature type="non-terminal residue" evidence="5">
    <location>
        <position position="1"/>
    </location>
</feature>
<gene>
    <name evidence="5" type="ORF">IHV25_09740</name>
</gene>
<evidence type="ECO:0000259" key="4">
    <source>
        <dbReference type="PROSITE" id="PS51755"/>
    </source>
</evidence>
<keyword evidence="6" id="KW-1185">Reference proteome</keyword>
<dbReference type="InterPro" id="IPR016032">
    <property type="entry name" value="Sig_transdc_resp-reg_C-effctor"/>
</dbReference>
<evidence type="ECO:0000313" key="6">
    <source>
        <dbReference type="Proteomes" id="UP000631034"/>
    </source>
</evidence>
<dbReference type="GO" id="GO:0006355">
    <property type="term" value="P:regulation of DNA-templated transcription"/>
    <property type="evidence" value="ECO:0007669"/>
    <property type="project" value="InterPro"/>
</dbReference>
<dbReference type="GO" id="GO:0003677">
    <property type="term" value="F:DNA binding"/>
    <property type="evidence" value="ECO:0007669"/>
    <property type="project" value="UniProtKB-UniRule"/>
</dbReference>
<evidence type="ECO:0000256" key="1">
    <source>
        <dbReference type="ARBA" id="ARBA00023125"/>
    </source>
</evidence>
<protein>
    <submittedName>
        <fullName evidence="5">Winged helix-turn-helix domain-containing protein</fullName>
    </submittedName>
</protein>
<proteinExistence type="predicted"/>
<dbReference type="InterPro" id="IPR036388">
    <property type="entry name" value="WH-like_DNA-bd_sf"/>
</dbReference>
<feature type="DNA-binding region" description="OmpR/PhoB-type" evidence="2">
    <location>
        <begin position="1"/>
        <end position="56"/>
    </location>
</feature>
<reference evidence="5" key="1">
    <citation type="submission" date="2020-10" db="EMBL/GenBank/DDBJ databases">
        <title>Genome sequence of the unusual species of purple photosynthetic bacteria, Phaeovibrio sulfidiphilus DSM 23193, type strain.</title>
        <authorList>
            <person name="Kyndt J.A."/>
            <person name="Meyer T.E."/>
        </authorList>
    </citation>
    <scope>NUCLEOTIDE SEQUENCE</scope>
    <source>
        <strain evidence="5">DSM 23193</strain>
    </source>
</reference>
<feature type="compositionally biased region" description="Low complexity" evidence="3">
    <location>
        <begin position="61"/>
        <end position="74"/>
    </location>
</feature>
<dbReference type="Proteomes" id="UP000631034">
    <property type="component" value="Unassembled WGS sequence"/>
</dbReference>
<dbReference type="SUPFAM" id="SSF46894">
    <property type="entry name" value="C-terminal effector domain of the bipartite response regulators"/>
    <property type="match status" value="1"/>
</dbReference>
<dbReference type="AlphaFoldDB" id="A0A8J7CDN4"/>
<dbReference type="CDD" id="cd00383">
    <property type="entry name" value="trans_reg_C"/>
    <property type="match status" value="1"/>
</dbReference>
<dbReference type="Pfam" id="PF00486">
    <property type="entry name" value="Trans_reg_C"/>
    <property type="match status" value="1"/>
</dbReference>
<feature type="region of interest" description="Disordered" evidence="3">
    <location>
        <begin position="55"/>
        <end position="74"/>
    </location>
</feature>
<dbReference type="PROSITE" id="PS51755">
    <property type="entry name" value="OMPR_PHOB"/>
    <property type="match status" value="1"/>
</dbReference>
<feature type="domain" description="OmpR/PhoB-type" evidence="4">
    <location>
        <begin position="1"/>
        <end position="56"/>
    </location>
</feature>
<organism evidence="5 6">
    <name type="scientific">Phaeovibrio sulfidiphilus</name>
    <dbReference type="NCBI Taxonomy" id="1220600"/>
    <lineage>
        <taxon>Bacteria</taxon>
        <taxon>Pseudomonadati</taxon>
        <taxon>Pseudomonadota</taxon>
        <taxon>Alphaproteobacteria</taxon>
        <taxon>Rhodospirillales</taxon>
        <taxon>Rhodospirillaceae</taxon>
        <taxon>Phaeovibrio</taxon>
    </lineage>
</organism>
<dbReference type="RefSeq" id="WP_192534932.1">
    <property type="nucleotide sequence ID" value="NZ_JACZHT010000008.1"/>
</dbReference>
<accession>A0A8J7CDN4</accession>
<dbReference type="InterPro" id="IPR001867">
    <property type="entry name" value="OmpR/PhoB-type_DNA-bd"/>
</dbReference>
<name>A0A8J7CDN4_9PROT</name>
<evidence type="ECO:0000256" key="3">
    <source>
        <dbReference type="SAM" id="MobiDB-lite"/>
    </source>
</evidence>
<keyword evidence="1 2" id="KW-0238">DNA-binding</keyword>
<sequence>TLTKEQFLNHLYGGMDEPDLKIIDVFVCKLRKKLAAFLDGETCIETVWGRGYMIRDPEQTPSASPEAPVAPVAGTAKAGAAKAASAGSDAQLAATP</sequence>
<evidence type="ECO:0000313" key="5">
    <source>
        <dbReference type="EMBL" id="MBE1237923.1"/>
    </source>
</evidence>
<comment type="caution">
    <text evidence="5">The sequence shown here is derived from an EMBL/GenBank/DDBJ whole genome shotgun (WGS) entry which is preliminary data.</text>
</comment>